<dbReference type="Proteomes" id="UP000256297">
    <property type="component" value="Chromosome CBM2589_b"/>
</dbReference>
<protein>
    <submittedName>
        <fullName evidence="2">Uncharacterized protein</fullName>
    </submittedName>
</protein>
<organism evidence="2">
    <name type="scientific">Cupriavidus taiwanensis</name>
    <dbReference type="NCBI Taxonomy" id="164546"/>
    <lineage>
        <taxon>Bacteria</taxon>
        <taxon>Pseudomonadati</taxon>
        <taxon>Pseudomonadota</taxon>
        <taxon>Betaproteobacteria</taxon>
        <taxon>Burkholderiales</taxon>
        <taxon>Burkholderiaceae</taxon>
        <taxon>Cupriavidus</taxon>
    </lineage>
</organism>
<name>A0A375BP39_9BURK</name>
<evidence type="ECO:0000313" key="2">
    <source>
        <dbReference type="EMBL" id="SOY49336.1"/>
    </source>
</evidence>
<sequence length="88" mass="9062">MGEREGAGCLLPRESSGKTGLPINRQGRNHALSRGAGRVAMDTPALSPGPSPAGGRGEKSARDGKPHRPKTKPATLSRGRSHAASRVS</sequence>
<dbReference type="EMBL" id="OFSP01000015">
    <property type="protein sequence ID" value="SOY49336.1"/>
    <property type="molecule type" value="Genomic_DNA"/>
</dbReference>
<gene>
    <name evidence="2" type="ORF">CBM2589_B220216</name>
</gene>
<comment type="caution">
    <text evidence="2">The sequence shown here is derived from an EMBL/GenBank/DDBJ whole genome shotgun (WGS) entry which is preliminary data.</text>
</comment>
<reference evidence="2" key="1">
    <citation type="submission" date="2018-01" db="EMBL/GenBank/DDBJ databases">
        <authorList>
            <person name="Clerissi C."/>
        </authorList>
    </citation>
    <scope>NUCLEOTIDE SEQUENCE</scope>
    <source>
        <strain evidence="2">Cupriavidus taiwanensis STM 3521</strain>
    </source>
</reference>
<feature type="region of interest" description="Disordered" evidence="1">
    <location>
        <begin position="1"/>
        <end position="88"/>
    </location>
</feature>
<accession>A0A375BP39</accession>
<proteinExistence type="predicted"/>
<feature type="compositionally biased region" description="Basic and acidic residues" evidence="1">
    <location>
        <begin position="56"/>
        <end position="66"/>
    </location>
</feature>
<dbReference type="AlphaFoldDB" id="A0A375BP39"/>
<evidence type="ECO:0000256" key="1">
    <source>
        <dbReference type="SAM" id="MobiDB-lite"/>
    </source>
</evidence>
<feature type="compositionally biased region" description="Basic residues" evidence="1">
    <location>
        <begin position="79"/>
        <end position="88"/>
    </location>
</feature>